<dbReference type="SUPFAM" id="SSF54909">
    <property type="entry name" value="Dimeric alpha+beta barrel"/>
    <property type="match status" value="1"/>
</dbReference>
<dbReference type="Proteomes" id="UP001500571">
    <property type="component" value="Unassembled WGS sequence"/>
</dbReference>
<gene>
    <name evidence="3" type="ORF">GCM10009798_00350</name>
</gene>
<feature type="domain" description="YCII-related" evidence="2">
    <location>
        <begin position="1"/>
        <end position="104"/>
    </location>
</feature>
<dbReference type="InterPro" id="IPR011008">
    <property type="entry name" value="Dimeric_a/b-barrel"/>
</dbReference>
<accession>A0ABN2Q5Z7</accession>
<reference evidence="3 4" key="1">
    <citation type="journal article" date="2019" name="Int. J. Syst. Evol. Microbiol.">
        <title>The Global Catalogue of Microorganisms (GCM) 10K type strain sequencing project: providing services to taxonomists for standard genome sequencing and annotation.</title>
        <authorList>
            <consortium name="The Broad Institute Genomics Platform"/>
            <consortium name="The Broad Institute Genome Sequencing Center for Infectious Disease"/>
            <person name="Wu L."/>
            <person name="Ma J."/>
        </authorList>
    </citation>
    <scope>NUCLEOTIDE SEQUENCE [LARGE SCALE GENOMIC DNA]</scope>
    <source>
        <strain evidence="3 4">JCM 15309</strain>
    </source>
</reference>
<dbReference type="EMBL" id="BAAAPB010000001">
    <property type="protein sequence ID" value="GAA1945381.1"/>
    <property type="molecule type" value="Genomic_DNA"/>
</dbReference>
<dbReference type="Gene3D" id="3.30.70.1060">
    <property type="entry name" value="Dimeric alpha+beta barrel"/>
    <property type="match status" value="1"/>
</dbReference>
<sequence>MRFLLLLTERDHFARWDALTEDQRDVAMDAFRTFAKAVQERGEIVDGDALFAPADARTVQPGPARTVTDGPYAETVEQLAGYYVIDVADLDTAVDLARLLPDLTAVEVRPTRGVPIR</sequence>
<proteinExistence type="inferred from homology"/>
<dbReference type="InterPro" id="IPR005545">
    <property type="entry name" value="YCII"/>
</dbReference>
<evidence type="ECO:0000313" key="3">
    <source>
        <dbReference type="EMBL" id="GAA1945381.1"/>
    </source>
</evidence>
<keyword evidence="4" id="KW-1185">Reference proteome</keyword>
<dbReference type="PANTHER" id="PTHR35174">
    <property type="entry name" value="BLL7171 PROTEIN-RELATED"/>
    <property type="match status" value="1"/>
</dbReference>
<dbReference type="RefSeq" id="WP_344041165.1">
    <property type="nucleotide sequence ID" value="NZ_BAAAPB010000001.1"/>
</dbReference>
<evidence type="ECO:0000259" key="2">
    <source>
        <dbReference type="Pfam" id="PF03795"/>
    </source>
</evidence>
<dbReference type="Pfam" id="PF03795">
    <property type="entry name" value="YCII"/>
    <property type="match status" value="1"/>
</dbReference>
<name>A0ABN2Q5Z7_9ACTN</name>
<organism evidence="3 4">
    <name type="scientific">Nocardioides panacihumi</name>
    <dbReference type="NCBI Taxonomy" id="400774"/>
    <lineage>
        <taxon>Bacteria</taxon>
        <taxon>Bacillati</taxon>
        <taxon>Actinomycetota</taxon>
        <taxon>Actinomycetes</taxon>
        <taxon>Propionibacteriales</taxon>
        <taxon>Nocardioidaceae</taxon>
        <taxon>Nocardioides</taxon>
    </lineage>
</organism>
<comment type="caution">
    <text evidence="3">The sequence shown here is derived from an EMBL/GenBank/DDBJ whole genome shotgun (WGS) entry which is preliminary data.</text>
</comment>
<evidence type="ECO:0000256" key="1">
    <source>
        <dbReference type="ARBA" id="ARBA00007689"/>
    </source>
</evidence>
<evidence type="ECO:0000313" key="4">
    <source>
        <dbReference type="Proteomes" id="UP001500571"/>
    </source>
</evidence>
<protein>
    <recommendedName>
        <fullName evidence="2">YCII-related domain-containing protein</fullName>
    </recommendedName>
</protein>
<comment type="similarity">
    <text evidence="1">Belongs to the YciI family.</text>
</comment>
<dbReference type="PANTHER" id="PTHR35174:SF3">
    <property type="entry name" value="BLL7171 PROTEIN"/>
    <property type="match status" value="1"/>
</dbReference>